<keyword evidence="4" id="KW-1185">Reference proteome</keyword>
<dbReference type="InterPro" id="IPR025558">
    <property type="entry name" value="DUF4283"/>
</dbReference>
<evidence type="ECO:0000259" key="2">
    <source>
        <dbReference type="Pfam" id="PF14111"/>
    </source>
</evidence>
<evidence type="ECO:0000256" key="1">
    <source>
        <dbReference type="SAM" id="MobiDB-lite"/>
    </source>
</evidence>
<dbReference type="PANTHER" id="PTHR31286:SF180">
    <property type="entry name" value="OS10G0362600 PROTEIN"/>
    <property type="match status" value="1"/>
</dbReference>
<dbReference type="Proteomes" id="UP001281410">
    <property type="component" value="Unassembled WGS sequence"/>
</dbReference>
<proteinExistence type="predicted"/>
<evidence type="ECO:0000313" key="4">
    <source>
        <dbReference type="Proteomes" id="UP001281410"/>
    </source>
</evidence>
<comment type="caution">
    <text evidence="3">The sequence shown here is derived from an EMBL/GenBank/DDBJ whole genome shotgun (WGS) entry which is preliminary data.</text>
</comment>
<feature type="region of interest" description="Disordered" evidence="1">
    <location>
        <begin position="101"/>
        <end position="169"/>
    </location>
</feature>
<protein>
    <recommendedName>
        <fullName evidence="2">DUF4283 domain-containing protein</fullName>
    </recommendedName>
</protein>
<dbReference type="AlphaFoldDB" id="A0AAE0A0E5"/>
<accession>A0AAE0A0E5</accession>
<dbReference type="Pfam" id="PF14111">
    <property type="entry name" value="DUF4283"/>
    <property type="match status" value="1"/>
</dbReference>
<dbReference type="EMBL" id="JANJYJ010000007">
    <property type="protein sequence ID" value="KAK3198379.1"/>
    <property type="molecule type" value="Genomic_DNA"/>
</dbReference>
<feature type="compositionally biased region" description="Polar residues" evidence="1">
    <location>
        <begin position="148"/>
        <end position="165"/>
    </location>
</feature>
<dbReference type="InterPro" id="IPR040256">
    <property type="entry name" value="At4g02000-like"/>
</dbReference>
<dbReference type="PANTHER" id="PTHR31286">
    <property type="entry name" value="GLYCINE-RICH CELL WALL STRUCTURAL PROTEIN 1.8-LIKE"/>
    <property type="match status" value="1"/>
</dbReference>
<reference evidence="3" key="1">
    <citation type="journal article" date="2023" name="Plant J.">
        <title>Genome sequences and population genomics provide insights into the demographic history, inbreeding, and mutation load of two 'living fossil' tree species of Dipteronia.</title>
        <authorList>
            <person name="Feng Y."/>
            <person name="Comes H.P."/>
            <person name="Chen J."/>
            <person name="Zhu S."/>
            <person name="Lu R."/>
            <person name="Zhang X."/>
            <person name="Li P."/>
            <person name="Qiu J."/>
            <person name="Olsen K.M."/>
            <person name="Qiu Y."/>
        </authorList>
    </citation>
    <scope>NUCLEOTIDE SEQUENCE</scope>
    <source>
        <strain evidence="3">NBL</strain>
    </source>
</reference>
<sequence>MEDQPLSLPHKSPSAGVISILKSSFPIKCNIESSKGVHLFSFPKLDSNKAPILGGAGPCSLNTTDFAVTLGDLPRTPRTSSSAVIGNNGVFEGPYLVTPPKNVIGKRKGSTDQDDMGGKPNHGAPRLNQPFSTNGNVEKPPSKGEACPSTNVQGQLEDTPSLSNSKLHHKKGTSITPFLVNIDPNNTGNRGMVEVLANDKGFYFFKFADNEACSNVLESGPWLFAGRMVILKKWHPKLILTKGTHSKILVWVKLFNIPHEYWTEEGLSHIASAVGEPLYAHSLTKSMKRISFARICIEINASCDLVDSFDLFMGGNSDPNHDESVEILVEYQWKQKICSECKSFGHYIATCPRLKPLHPPSDTDFAPKPKQEWRRVNRRDNPLVSSPQVNLEPFLPLTTLKVDEVIPTCSSEIEPSSCPAILAIHNKSNDLTMESVIDTSNKFSALDEDGDYCNDDDSPSTASPDQSIWHLKIKNIDGATIIDHCPSVVKLGLQGIKKNRLFKIFNFLMDRAYFLPLVERCWREQVYGTMQYKLCSKLRNLTNVLNTLNNDKVGDLTIKLIEAKAVLDDCQRLLDLQPFDSNLRIREQKLISCYSSTLKAKEDLLSRSIGDNILLAQELMRNYHKDVGCPKLALKVDLIKAFDMVDWGFLLETLAAFHFPHKVITWIKACLTTLKFSISFNGELANFFSGKRGLS</sequence>
<evidence type="ECO:0000313" key="3">
    <source>
        <dbReference type="EMBL" id="KAK3198379.1"/>
    </source>
</evidence>
<gene>
    <name evidence="3" type="ORF">Dsin_021794</name>
</gene>
<name>A0AAE0A0E5_9ROSI</name>
<organism evidence="3 4">
    <name type="scientific">Dipteronia sinensis</name>
    <dbReference type="NCBI Taxonomy" id="43782"/>
    <lineage>
        <taxon>Eukaryota</taxon>
        <taxon>Viridiplantae</taxon>
        <taxon>Streptophyta</taxon>
        <taxon>Embryophyta</taxon>
        <taxon>Tracheophyta</taxon>
        <taxon>Spermatophyta</taxon>
        <taxon>Magnoliopsida</taxon>
        <taxon>eudicotyledons</taxon>
        <taxon>Gunneridae</taxon>
        <taxon>Pentapetalae</taxon>
        <taxon>rosids</taxon>
        <taxon>malvids</taxon>
        <taxon>Sapindales</taxon>
        <taxon>Sapindaceae</taxon>
        <taxon>Hippocastanoideae</taxon>
        <taxon>Acereae</taxon>
        <taxon>Dipteronia</taxon>
    </lineage>
</organism>
<feature type="domain" description="DUF4283" evidence="2">
    <location>
        <begin position="184"/>
        <end position="240"/>
    </location>
</feature>